<dbReference type="AlphaFoldDB" id="A0A176W019"/>
<protein>
    <submittedName>
        <fullName evidence="1">Uncharacterized protein</fullName>
    </submittedName>
</protein>
<name>A0A176W019_MARPO</name>
<accession>A0A176W019</accession>
<sequence length="189" mass="20765">MEQWLASDPRKMTVYSQGIIRKVRSKKSKRHTTTKSHTSVVEEEGWTGNGVAPGDISSVLSFNAVERSMEGRRVRRTPYSKSNALVLLYAYWELGDEVKSLTVRVPVPGTSPFGNSACTRPDNGEWVSPKEDSSLGSTTAPAITISGRVDKARDVVFGAALGFGTGHKLEASEAHASESHRYPWVWAWV</sequence>
<gene>
    <name evidence="1" type="ORF">AXG93_2145s1700</name>
</gene>
<comment type="caution">
    <text evidence="1">The sequence shown here is derived from an EMBL/GenBank/DDBJ whole genome shotgun (WGS) entry which is preliminary data.</text>
</comment>
<dbReference type="EMBL" id="LVLJ01002289">
    <property type="protein sequence ID" value="OAE25871.1"/>
    <property type="molecule type" value="Genomic_DNA"/>
</dbReference>
<dbReference type="Proteomes" id="UP000077202">
    <property type="component" value="Unassembled WGS sequence"/>
</dbReference>
<evidence type="ECO:0000313" key="1">
    <source>
        <dbReference type="EMBL" id="OAE25871.1"/>
    </source>
</evidence>
<evidence type="ECO:0000313" key="2">
    <source>
        <dbReference type="Proteomes" id="UP000077202"/>
    </source>
</evidence>
<reference evidence="1" key="1">
    <citation type="submission" date="2016-03" db="EMBL/GenBank/DDBJ databases">
        <title>Mechanisms controlling the formation of the plant cell surface in tip-growing cells are functionally conserved among land plants.</title>
        <authorList>
            <person name="Honkanen S."/>
            <person name="Jones V.A."/>
            <person name="Morieri G."/>
            <person name="Champion C."/>
            <person name="Hetherington A.J."/>
            <person name="Kelly S."/>
            <person name="Saint-Marcoux D."/>
            <person name="Proust H."/>
            <person name="Prescott H."/>
            <person name="Dolan L."/>
        </authorList>
    </citation>
    <scope>NUCLEOTIDE SEQUENCE [LARGE SCALE GENOMIC DNA]</scope>
    <source>
        <tissue evidence="1">Whole gametophyte</tissue>
    </source>
</reference>
<proteinExistence type="predicted"/>
<keyword evidence="2" id="KW-1185">Reference proteome</keyword>
<organism evidence="1 2">
    <name type="scientific">Marchantia polymorpha subsp. ruderalis</name>
    <dbReference type="NCBI Taxonomy" id="1480154"/>
    <lineage>
        <taxon>Eukaryota</taxon>
        <taxon>Viridiplantae</taxon>
        <taxon>Streptophyta</taxon>
        <taxon>Embryophyta</taxon>
        <taxon>Marchantiophyta</taxon>
        <taxon>Marchantiopsida</taxon>
        <taxon>Marchantiidae</taxon>
        <taxon>Marchantiales</taxon>
        <taxon>Marchantiaceae</taxon>
        <taxon>Marchantia</taxon>
    </lineage>
</organism>